<dbReference type="Pfam" id="PF05258">
    <property type="entry name" value="DciA"/>
    <property type="match status" value="1"/>
</dbReference>
<dbReference type="InterPro" id="IPR007922">
    <property type="entry name" value="DciA-like"/>
</dbReference>
<proteinExistence type="predicted"/>
<reference evidence="1 2" key="1">
    <citation type="submission" date="2024-09" db="EMBL/GenBank/DDBJ databases">
        <authorList>
            <person name="Sun Q."/>
            <person name="Mori K."/>
        </authorList>
    </citation>
    <scope>NUCLEOTIDE SEQUENCE [LARGE SCALE GENOMIC DNA]</scope>
    <source>
        <strain evidence="1 2">CCM 7765</strain>
    </source>
</reference>
<dbReference type="PANTHER" id="PTHR36456">
    <property type="entry name" value="UPF0232 PROTEIN SCO3875"/>
    <property type="match status" value="1"/>
</dbReference>
<keyword evidence="2" id="KW-1185">Reference proteome</keyword>
<dbReference type="RefSeq" id="WP_013668441.1">
    <property type="nucleotide sequence ID" value="NZ_JBHLWO010000006.1"/>
</dbReference>
<organism evidence="1 2">
    <name type="scientific">Olivibacter oleidegradans</name>
    <dbReference type="NCBI Taxonomy" id="760123"/>
    <lineage>
        <taxon>Bacteria</taxon>
        <taxon>Pseudomonadati</taxon>
        <taxon>Bacteroidota</taxon>
        <taxon>Sphingobacteriia</taxon>
        <taxon>Sphingobacteriales</taxon>
        <taxon>Sphingobacteriaceae</taxon>
        <taxon>Olivibacter</taxon>
    </lineage>
</organism>
<protein>
    <submittedName>
        <fullName evidence="1">DUF721 domain-containing protein</fullName>
    </submittedName>
</protein>
<name>A0ABV6HRE3_9SPHI</name>
<sequence>MGRTNDKTLKEAISQYLDALKLRRKFDETSILAAWPDLMGTAIANRTRQLFIRDKKLFVRVESAVIKNELILMRSQIIGKLNEYVGRVVIEDVVIL</sequence>
<dbReference type="Proteomes" id="UP001589774">
    <property type="component" value="Unassembled WGS sequence"/>
</dbReference>
<evidence type="ECO:0000313" key="2">
    <source>
        <dbReference type="Proteomes" id="UP001589774"/>
    </source>
</evidence>
<accession>A0ABV6HRE3</accession>
<comment type="caution">
    <text evidence="1">The sequence shown here is derived from an EMBL/GenBank/DDBJ whole genome shotgun (WGS) entry which is preliminary data.</text>
</comment>
<dbReference type="EMBL" id="JBHLWO010000006">
    <property type="protein sequence ID" value="MFC0321426.1"/>
    <property type="molecule type" value="Genomic_DNA"/>
</dbReference>
<dbReference type="PANTHER" id="PTHR36456:SF1">
    <property type="entry name" value="UPF0232 PROTEIN SCO3875"/>
    <property type="match status" value="1"/>
</dbReference>
<evidence type="ECO:0000313" key="1">
    <source>
        <dbReference type="EMBL" id="MFC0321426.1"/>
    </source>
</evidence>
<gene>
    <name evidence="1" type="ORF">ACFFI0_24120</name>
</gene>